<comment type="similarity">
    <text evidence="2">Belongs to the CorA metal ion transporter (MIT) (TC 1.A.35) family.</text>
</comment>
<evidence type="ECO:0000256" key="2">
    <source>
        <dbReference type="ARBA" id="ARBA00009765"/>
    </source>
</evidence>
<dbReference type="Gene3D" id="1.20.58.340">
    <property type="entry name" value="Magnesium transport protein CorA, transmembrane region"/>
    <property type="match status" value="2"/>
</dbReference>
<dbReference type="Pfam" id="PF01544">
    <property type="entry name" value="CorA"/>
    <property type="match status" value="1"/>
</dbReference>
<proteinExistence type="inferred from homology"/>
<dbReference type="PANTHER" id="PTHR46494">
    <property type="entry name" value="CORA FAMILY METAL ION TRANSPORTER (EUROFUNG)"/>
    <property type="match status" value="1"/>
</dbReference>
<evidence type="ECO:0000256" key="13">
    <source>
        <dbReference type="SAM" id="Phobius"/>
    </source>
</evidence>
<comment type="subcellular location">
    <subcellularLocation>
        <location evidence="1">Cell membrane</location>
        <topology evidence="1">Multi-pass membrane protein</topology>
    </subcellularLocation>
</comment>
<keyword evidence="8" id="KW-0406">Ion transport</keyword>
<keyword evidence="6" id="KW-0460">Magnesium</keyword>
<keyword evidence="5 13" id="KW-0812">Transmembrane</keyword>
<evidence type="ECO:0000256" key="6">
    <source>
        <dbReference type="ARBA" id="ARBA00022842"/>
    </source>
</evidence>
<dbReference type="OrthoDB" id="9803416at2"/>
<evidence type="ECO:0000256" key="8">
    <source>
        <dbReference type="ARBA" id="ARBA00023065"/>
    </source>
</evidence>
<dbReference type="FunFam" id="1.20.58.340:FF:000004">
    <property type="entry name" value="Magnesium transport protein CorA"/>
    <property type="match status" value="1"/>
</dbReference>
<dbReference type="InterPro" id="IPR045861">
    <property type="entry name" value="CorA_cytoplasmic_dom"/>
</dbReference>
<evidence type="ECO:0000313" key="15">
    <source>
        <dbReference type="Proteomes" id="UP000277766"/>
    </source>
</evidence>
<evidence type="ECO:0000256" key="4">
    <source>
        <dbReference type="ARBA" id="ARBA00022475"/>
    </source>
</evidence>
<organism evidence="14 15">
    <name type="scientific">Deinococcus radiophilus</name>
    <dbReference type="NCBI Taxonomy" id="32062"/>
    <lineage>
        <taxon>Bacteria</taxon>
        <taxon>Thermotogati</taxon>
        <taxon>Deinococcota</taxon>
        <taxon>Deinococci</taxon>
        <taxon>Deinococcales</taxon>
        <taxon>Deinococcaceae</taxon>
        <taxon>Deinococcus</taxon>
    </lineage>
</organism>
<sequence length="310" mass="35348">MIEATDFSGQPVSWAKGQSPEGLWLHATAPSRDELVLLDRIYPMNELALEDALESGHPSHYQKYPEGDFMTFRTLADPGKLSEDSERISIFLYPGSLLTLATEPLPYLDRVREIVGRESVDTPAEVTFELLDLGAESYSVFMRALEHQIDALEQQMFDTSTRRETANLVQIVFDLKQRLNHARRLALDTQDALNLMARHASVSDSDLLRFRDVRDSMNRLSKRMDTGRDNLSNLLTIHSSVQSQRMNEVMRTLAAVSTVFLPLTFLAGVWGMNFDHMPELHWISGYALAWASFLLVGLTLAWVFKRRGWW</sequence>
<dbReference type="CDD" id="cd12822">
    <property type="entry name" value="TmCorA-like"/>
    <property type="match status" value="1"/>
</dbReference>
<dbReference type="GO" id="GO:0000287">
    <property type="term" value="F:magnesium ion binding"/>
    <property type="evidence" value="ECO:0007669"/>
    <property type="project" value="TreeGrafter"/>
</dbReference>
<evidence type="ECO:0000256" key="7">
    <source>
        <dbReference type="ARBA" id="ARBA00022989"/>
    </source>
</evidence>
<keyword evidence="4" id="KW-1003">Cell membrane</keyword>
<dbReference type="Gene3D" id="3.30.460.20">
    <property type="entry name" value="CorA soluble domain-like"/>
    <property type="match status" value="1"/>
</dbReference>
<dbReference type="AlphaFoldDB" id="A0A431VV14"/>
<dbReference type="GO" id="GO:0015087">
    <property type="term" value="F:cobalt ion transmembrane transporter activity"/>
    <property type="evidence" value="ECO:0007669"/>
    <property type="project" value="TreeGrafter"/>
</dbReference>
<dbReference type="EMBL" id="RXPE01000012">
    <property type="protein sequence ID" value="RTR27076.1"/>
    <property type="molecule type" value="Genomic_DNA"/>
</dbReference>
<dbReference type="RefSeq" id="WP_126352098.1">
    <property type="nucleotide sequence ID" value="NZ_CP086380.1"/>
</dbReference>
<dbReference type="Proteomes" id="UP000277766">
    <property type="component" value="Unassembled WGS sequence"/>
</dbReference>
<dbReference type="GO" id="GO:0050897">
    <property type="term" value="F:cobalt ion binding"/>
    <property type="evidence" value="ECO:0007669"/>
    <property type="project" value="TreeGrafter"/>
</dbReference>
<dbReference type="SUPFAM" id="SSF143865">
    <property type="entry name" value="CorA soluble domain-like"/>
    <property type="match status" value="1"/>
</dbReference>
<dbReference type="InterPro" id="IPR045863">
    <property type="entry name" value="CorA_TM1_TM2"/>
</dbReference>
<evidence type="ECO:0000256" key="1">
    <source>
        <dbReference type="ARBA" id="ARBA00004651"/>
    </source>
</evidence>
<keyword evidence="9 13" id="KW-0472">Membrane</keyword>
<dbReference type="SUPFAM" id="SSF144083">
    <property type="entry name" value="Magnesium transport protein CorA, transmembrane region"/>
    <property type="match status" value="1"/>
</dbReference>
<evidence type="ECO:0000256" key="5">
    <source>
        <dbReference type="ARBA" id="ARBA00022692"/>
    </source>
</evidence>
<evidence type="ECO:0000256" key="9">
    <source>
        <dbReference type="ARBA" id="ARBA00023136"/>
    </source>
</evidence>
<gene>
    <name evidence="14" type="ORF">EJ104_07305</name>
</gene>
<comment type="catalytic activity">
    <reaction evidence="10">
        <text>Mg(2+)(in) = Mg(2+)(out)</text>
        <dbReference type="Rhea" id="RHEA:29827"/>
        <dbReference type="ChEBI" id="CHEBI:18420"/>
    </reaction>
</comment>
<reference evidence="14 15" key="1">
    <citation type="submission" date="2018-12" db="EMBL/GenBank/DDBJ databases">
        <title>Deinococcus radiophilus ATCC 27603 genome sequencing and assembly.</title>
        <authorList>
            <person name="Maclea K.S."/>
            <person name="Maynard C.R."/>
        </authorList>
    </citation>
    <scope>NUCLEOTIDE SEQUENCE [LARGE SCALE GENOMIC DNA]</scope>
    <source>
        <strain evidence="14 15">ATCC 27603</strain>
    </source>
</reference>
<dbReference type="GO" id="GO:0015095">
    <property type="term" value="F:magnesium ion transmembrane transporter activity"/>
    <property type="evidence" value="ECO:0007669"/>
    <property type="project" value="TreeGrafter"/>
</dbReference>
<dbReference type="PANTHER" id="PTHR46494:SF1">
    <property type="entry name" value="CORA FAMILY METAL ION TRANSPORTER (EUROFUNG)"/>
    <property type="match status" value="1"/>
</dbReference>
<evidence type="ECO:0000256" key="10">
    <source>
        <dbReference type="ARBA" id="ARBA00034269"/>
    </source>
</evidence>
<evidence type="ECO:0000256" key="3">
    <source>
        <dbReference type="ARBA" id="ARBA00022448"/>
    </source>
</evidence>
<comment type="function">
    <text evidence="11">Mediates influx of magnesium ions. Alternates between open and closed states. Activated by low cytoplasmic Mg(2+) levels. Inactive when cytoplasmic Mg(2+) levels are high.</text>
</comment>
<feature type="transmembrane region" description="Helical" evidence="13">
    <location>
        <begin position="283"/>
        <end position="304"/>
    </location>
</feature>
<dbReference type="InterPro" id="IPR002523">
    <property type="entry name" value="MgTranspt_CorA/ZnTranspt_ZntB"/>
</dbReference>
<keyword evidence="3" id="KW-0813">Transport</keyword>
<evidence type="ECO:0000256" key="12">
    <source>
        <dbReference type="SAM" id="Coils"/>
    </source>
</evidence>
<dbReference type="GO" id="GO:0005886">
    <property type="term" value="C:plasma membrane"/>
    <property type="evidence" value="ECO:0007669"/>
    <property type="project" value="UniProtKB-SubCell"/>
</dbReference>
<keyword evidence="12" id="KW-0175">Coiled coil</keyword>
<accession>A0A431VV14</accession>
<comment type="caution">
    <text evidence="14">The sequence shown here is derived from an EMBL/GenBank/DDBJ whole genome shotgun (WGS) entry which is preliminary data.</text>
</comment>
<evidence type="ECO:0000256" key="11">
    <source>
        <dbReference type="ARBA" id="ARBA00045497"/>
    </source>
</evidence>
<keyword evidence="7 13" id="KW-1133">Transmembrane helix</keyword>
<feature type="coiled-coil region" evidence="12">
    <location>
        <begin position="135"/>
        <end position="162"/>
    </location>
</feature>
<name>A0A431VV14_9DEIO</name>
<protein>
    <submittedName>
        <fullName evidence="14">Magnesium transporter</fullName>
    </submittedName>
</protein>
<evidence type="ECO:0000313" key="14">
    <source>
        <dbReference type="EMBL" id="RTR27076.1"/>
    </source>
</evidence>
<feature type="transmembrane region" description="Helical" evidence="13">
    <location>
        <begin position="252"/>
        <end position="271"/>
    </location>
</feature>
<keyword evidence="15" id="KW-1185">Reference proteome</keyword>